<protein>
    <submittedName>
        <fullName evidence="1">Uncharacterized protein</fullName>
    </submittedName>
</protein>
<evidence type="ECO:0000313" key="1">
    <source>
        <dbReference type="EMBL" id="EUA08820.1"/>
    </source>
</evidence>
<dbReference type="PATRIC" id="fig|1299334.3.peg.9370"/>
<comment type="caution">
    <text evidence="1">The sequence shown here is derived from an EMBL/GenBank/DDBJ whole genome shotgun (WGS) entry which is preliminary data.</text>
</comment>
<dbReference type="EMBL" id="JAOB01000090">
    <property type="protein sequence ID" value="EUA08820.1"/>
    <property type="molecule type" value="Genomic_DNA"/>
</dbReference>
<accession>X7YR20</accession>
<sequence length="152" mass="16450">MTFRRGDPDTGFRGAAALFVGSSVDSWLAATPHTIDASPMSHRELPTPPVATATDPVQSAADLRQRWRALMGPLGFGEKLLWFAFVGPDRRLTKVLSQVPIGPRPQGRMLRKLMSALRTLLDDMASKTTVALLLTGPGRARSRPATGCGRSR</sequence>
<organism evidence="1">
    <name type="scientific">Mycobacterium xenopi 4042</name>
    <dbReference type="NCBI Taxonomy" id="1299334"/>
    <lineage>
        <taxon>Bacteria</taxon>
        <taxon>Bacillati</taxon>
        <taxon>Actinomycetota</taxon>
        <taxon>Actinomycetes</taxon>
        <taxon>Mycobacteriales</taxon>
        <taxon>Mycobacteriaceae</taxon>
        <taxon>Mycobacterium</taxon>
    </lineage>
</organism>
<name>X7YR20_MYCXE</name>
<gene>
    <name evidence="1" type="ORF">I553_9877</name>
</gene>
<proteinExistence type="predicted"/>
<dbReference type="AlphaFoldDB" id="X7YR20"/>
<reference evidence="1" key="1">
    <citation type="submission" date="2014-01" db="EMBL/GenBank/DDBJ databases">
        <authorList>
            <person name="Brown-Elliot B."/>
            <person name="Wallace R."/>
            <person name="Lenaerts A."/>
            <person name="Ordway D."/>
            <person name="DeGroote M.A."/>
            <person name="Parker T."/>
            <person name="Sizemore C."/>
            <person name="Tallon L.J."/>
            <person name="Sadzewicz L.K."/>
            <person name="Sengamalay N."/>
            <person name="Fraser C.M."/>
            <person name="Hine E."/>
            <person name="Shefchek K.A."/>
            <person name="Das S.P."/>
            <person name="Tettelin H."/>
        </authorList>
    </citation>
    <scope>NUCLEOTIDE SEQUENCE [LARGE SCALE GENOMIC DNA]</scope>
    <source>
        <strain evidence="1">4042</strain>
    </source>
</reference>